<comment type="caution">
    <text evidence="2">The sequence shown here is derived from an EMBL/GenBank/DDBJ whole genome shotgun (WGS) entry which is preliminary data.</text>
</comment>
<feature type="compositionally biased region" description="Polar residues" evidence="1">
    <location>
        <begin position="46"/>
        <end position="58"/>
    </location>
</feature>
<proteinExistence type="predicted"/>
<sequence length="87" mass="9688">MLLSLLVNEAETLKQNQYQAGLVTIHLSLASRIKLWNNLIFNKSSYKQQPDSVPTAQGSPPADTPENELIPQSQAGPPPLRLNRWPI</sequence>
<evidence type="ECO:0000256" key="1">
    <source>
        <dbReference type="SAM" id="MobiDB-lite"/>
    </source>
</evidence>
<organism evidence="2 3">
    <name type="scientific">Ranitomeya imitator</name>
    <name type="common">mimic poison frog</name>
    <dbReference type="NCBI Taxonomy" id="111125"/>
    <lineage>
        <taxon>Eukaryota</taxon>
        <taxon>Metazoa</taxon>
        <taxon>Chordata</taxon>
        <taxon>Craniata</taxon>
        <taxon>Vertebrata</taxon>
        <taxon>Euteleostomi</taxon>
        <taxon>Amphibia</taxon>
        <taxon>Batrachia</taxon>
        <taxon>Anura</taxon>
        <taxon>Neobatrachia</taxon>
        <taxon>Hyloidea</taxon>
        <taxon>Dendrobatidae</taxon>
        <taxon>Dendrobatinae</taxon>
        <taxon>Ranitomeya</taxon>
    </lineage>
</organism>
<evidence type="ECO:0000313" key="2">
    <source>
        <dbReference type="EMBL" id="CAJ0964996.1"/>
    </source>
</evidence>
<gene>
    <name evidence="2" type="ORF">RIMI_LOCUS19845662</name>
</gene>
<dbReference type="EMBL" id="CAUEEQ010064601">
    <property type="protein sequence ID" value="CAJ0964996.1"/>
    <property type="molecule type" value="Genomic_DNA"/>
</dbReference>
<name>A0ABN9MHI6_9NEOB</name>
<accession>A0ABN9MHI6</accession>
<feature type="region of interest" description="Disordered" evidence="1">
    <location>
        <begin position="46"/>
        <end position="87"/>
    </location>
</feature>
<reference evidence="2" key="1">
    <citation type="submission" date="2023-07" db="EMBL/GenBank/DDBJ databases">
        <authorList>
            <person name="Stuckert A."/>
        </authorList>
    </citation>
    <scope>NUCLEOTIDE SEQUENCE</scope>
</reference>
<evidence type="ECO:0000313" key="3">
    <source>
        <dbReference type="Proteomes" id="UP001176940"/>
    </source>
</evidence>
<dbReference type="Proteomes" id="UP001176940">
    <property type="component" value="Unassembled WGS sequence"/>
</dbReference>
<protein>
    <submittedName>
        <fullName evidence="2">Uncharacterized protein</fullName>
    </submittedName>
</protein>
<keyword evidence="3" id="KW-1185">Reference proteome</keyword>